<dbReference type="InterPro" id="IPR032854">
    <property type="entry name" value="ALKBH3"/>
</dbReference>
<reference evidence="8" key="1">
    <citation type="journal article" date="2020" name="Fungal Divers.">
        <title>Resolving the Mortierellaceae phylogeny through synthesis of multi-gene phylogenetics and phylogenomics.</title>
        <authorList>
            <person name="Vandepol N."/>
            <person name="Liber J."/>
            <person name="Desiro A."/>
            <person name="Na H."/>
            <person name="Kennedy M."/>
            <person name="Barry K."/>
            <person name="Grigoriev I.V."/>
            <person name="Miller A.N."/>
            <person name="O'Donnell K."/>
            <person name="Stajich J.E."/>
            <person name="Bonito G."/>
        </authorList>
    </citation>
    <scope>NUCLEOTIDE SEQUENCE</scope>
    <source>
        <strain evidence="8">BC1065</strain>
    </source>
</reference>
<feature type="domain" description="GRF-type" evidence="7">
    <location>
        <begin position="415"/>
        <end position="460"/>
    </location>
</feature>
<evidence type="ECO:0000256" key="3">
    <source>
        <dbReference type="ARBA" id="ARBA00022833"/>
    </source>
</evidence>
<protein>
    <recommendedName>
        <fullName evidence="10">Fe2OG dioxygenase domain-containing protein</fullName>
    </recommendedName>
</protein>
<dbReference type="PANTHER" id="PTHR31212:SF4">
    <property type="entry name" value="ALPHA-KETOGLUTARATE-DEPENDENT DIOXYGENASE ALKB HOMOLOG 3"/>
    <property type="match status" value="1"/>
</dbReference>
<dbReference type="InterPro" id="IPR010666">
    <property type="entry name" value="Znf_GRF"/>
</dbReference>
<dbReference type="PROSITE" id="PS51471">
    <property type="entry name" value="FE2OG_OXY"/>
    <property type="match status" value="1"/>
</dbReference>
<dbReference type="CDD" id="cd14279">
    <property type="entry name" value="CUE"/>
    <property type="match status" value="1"/>
</dbReference>
<keyword evidence="1" id="KW-0479">Metal-binding</keyword>
<organism evidence="8 9">
    <name type="scientific">Actinomortierella ambigua</name>
    <dbReference type="NCBI Taxonomy" id="1343610"/>
    <lineage>
        <taxon>Eukaryota</taxon>
        <taxon>Fungi</taxon>
        <taxon>Fungi incertae sedis</taxon>
        <taxon>Mucoromycota</taxon>
        <taxon>Mortierellomycotina</taxon>
        <taxon>Mortierellomycetes</taxon>
        <taxon>Mortierellales</taxon>
        <taxon>Mortierellaceae</taxon>
        <taxon>Actinomortierella</taxon>
    </lineage>
</organism>
<sequence length="475" mass="53774">MVMAQPVHHNVSSNTRAFDPAWDFQLATLVSIFESTPEESLRQALVDAHGDAELAIQSLLVPSAIDHHGSNDRGPNSMSIPDDDDLPQSQRNPKRARLIQPRLESFLAPSNLGRDQTQYSSFSSSSSLQPQRQDPPHGSGSSASDLPSVHEFLQWNKAAESQSSTSPRVKPLFLYSPSEVAKHCPCTLMLNVLDKDLSIRLLTGLMEDAESWNRNRWWLFDRIVESPHTTAFFAEKDADMDEVSNWTYNGKAQDSPRRFTSEMTEARLVVRDLVNEHRKQRVIHPYEVQGDWDGNIAAVNHYAHSKEAVGWHADKLTYLGPRPTIASLTLGATRFFRIRKIIPDAKHPDTASQMINIALPHNSLLIMWPPMQEEWKHEVPPQATVTPHPVSGTSRINITYRLRRPEFTAENTPQCKCGVAMVLRCVFKNKANYGRYFYMCYAAGSQQGRSCGEFHWVDMQERIDAFWKANKNVTA</sequence>
<feature type="domain" description="Fe2OG dioxygenase" evidence="6">
    <location>
        <begin position="291"/>
        <end position="404"/>
    </location>
</feature>
<evidence type="ECO:0000259" key="7">
    <source>
        <dbReference type="PROSITE" id="PS51999"/>
    </source>
</evidence>
<evidence type="ECO:0000256" key="1">
    <source>
        <dbReference type="ARBA" id="ARBA00022723"/>
    </source>
</evidence>
<evidence type="ECO:0008006" key="10">
    <source>
        <dbReference type="Google" id="ProtNLM"/>
    </source>
</evidence>
<name>A0A9P6QKG9_9FUNG</name>
<proteinExistence type="predicted"/>
<dbReference type="InterPro" id="IPR005123">
    <property type="entry name" value="Oxoglu/Fe-dep_dioxygenase_dom"/>
</dbReference>
<dbReference type="AlphaFoldDB" id="A0A9P6QKG9"/>
<evidence type="ECO:0000259" key="6">
    <source>
        <dbReference type="PROSITE" id="PS51471"/>
    </source>
</evidence>
<evidence type="ECO:0000256" key="5">
    <source>
        <dbReference type="SAM" id="MobiDB-lite"/>
    </source>
</evidence>
<dbReference type="Pfam" id="PF13532">
    <property type="entry name" value="2OG-FeII_Oxy_2"/>
    <property type="match status" value="1"/>
</dbReference>
<feature type="region of interest" description="Disordered" evidence="5">
    <location>
        <begin position="113"/>
        <end position="146"/>
    </location>
</feature>
<dbReference type="SUPFAM" id="SSF51197">
    <property type="entry name" value="Clavaminate synthase-like"/>
    <property type="match status" value="1"/>
</dbReference>
<evidence type="ECO:0000313" key="9">
    <source>
        <dbReference type="Proteomes" id="UP000807716"/>
    </source>
</evidence>
<keyword evidence="2 4" id="KW-0863">Zinc-finger</keyword>
<dbReference type="GO" id="GO:0008270">
    <property type="term" value="F:zinc ion binding"/>
    <property type="evidence" value="ECO:0007669"/>
    <property type="project" value="UniProtKB-KW"/>
</dbReference>
<dbReference type="EMBL" id="JAAAJB010000024">
    <property type="protein sequence ID" value="KAG0269472.1"/>
    <property type="molecule type" value="Genomic_DNA"/>
</dbReference>
<dbReference type="Proteomes" id="UP000807716">
    <property type="component" value="Unassembled WGS sequence"/>
</dbReference>
<dbReference type="InterPro" id="IPR037151">
    <property type="entry name" value="AlkB-like_sf"/>
</dbReference>
<accession>A0A9P6QKG9</accession>
<evidence type="ECO:0000256" key="2">
    <source>
        <dbReference type="ARBA" id="ARBA00022771"/>
    </source>
</evidence>
<gene>
    <name evidence="8" type="ORF">DFQ27_003384</name>
</gene>
<dbReference type="Gene3D" id="2.60.120.590">
    <property type="entry name" value="Alpha-ketoglutarate-dependent dioxygenase AlkB-like"/>
    <property type="match status" value="1"/>
</dbReference>
<dbReference type="PROSITE" id="PS51999">
    <property type="entry name" value="ZF_GRF"/>
    <property type="match status" value="1"/>
</dbReference>
<evidence type="ECO:0000313" key="8">
    <source>
        <dbReference type="EMBL" id="KAG0269472.1"/>
    </source>
</evidence>
<dbReference type="PANTHER" id="PTHR31212">
    <property type="entry name" value="ALPHA-KETOGLUTARATE-DEPENDENT DIOXYGENASE ALKB HOMOLOG 3"/>
    <property type="match status" value="1"/>
</dbReference>
<feature type="region of interest" description="Disordered" evidence="5">
    <location>
        <begin position="65"/>
        <end position="98"/>
    </location>
</feature>
<dbReference type="GO" id="GO:0006307">
    <property type="term" value="P:DNA alkylation repair"/>
    <property type="evidence" value="ECO:0007669"/>
    <property type="project" value="InterPro"/>
</dbReference>
<dbReference type="Pfam" id="PF06839">
    <property type="entry name" value="Zn_ribbon_GRF"/>
    <property type="match status" value="1"/>
</dbReference>
<dbReference type="GO" id="GO:0051213">
    <property type="term" value="F:dioxygenase activity"/>
    <property type="evidence" value="ECO:0007669"/>
    <property type="project" value="InterPro"/>
</dbReference>
<keyword evidence="9" id="KW-1185">Reference proteome</keyword>
<dbReference type="OrthoDB" id="545910at2759"/>
<evidence type="ECO:0000256" key="4">
    <source>
        <dbReference type="PROSITE-ProRule" id="PRU01343"/>
    </source>
</evidence>
<keyword evidence="3" id="KW-0862">Zinc</keyword>
<comment type="caution">
    <text evidence="8">The sequence shown here is derived from an EMBL/GenBank/DDBJ whole genome shotgun (WGS) entry which is preliminary data.</text>
</comment>
<dbReference type="InterPro" id="IPR027450">
    <property type="entry name" value="AlkB-like"/>
</dbReference>